<dbReference type="Gene3D" id="1.10.10.10">
    <property type="entry name" value="Winged helix-like DNA-binding domain superfamily/Winged helix DNA-binding domain"/>
    <property type="match status" value="2"/>
</dbReference>
<dbReference type="InterPro" id="IPR036388">
    <property type="entry name" value="WH-like_DNA-bd_sf"/>
</dbReference>
<dbReference type="InterPro" id="IPR036390">
    <property type="entry name" value="WH_DNA-bd_sf"/>
</dbReference>
<comment type="caution">
    <text evidence="3">The sequence shown here is derived from an EMBL/GenBank/DDBJ whole genome shotgun (WGS) entry which is preliminary data.</text>
</comment>
<proteinExistence type="inferred from homology"/>
<feature type="domain" description="Initiator Rep protein WH1" evidence="2">
    <location>
        <begin position="45"/>
        <end position="192"/>
    </location>
</feature>
<evidence type="ECO:0000313" key="4">
    <source>
        <dbReference type="Proteomes" id="UP001232063"/>
    </source>
</evidence>
<evidence type="ECO:0000259" key="2">
    <source>
        <dbReference type="Pfam" id="PF01051"/>
    </source>
</evidence>
<name>A0AAE3R9D3_9BACT</name>
<evidence type="ECO:0000256" key="1">
    <source>
        <dbReference type="ARBA" id="ARBA00038283"/>
    </source>
</evidence>
<organism evidence="3 4">
    <name type="scientific">Xanthocytophaga agilis</name>
    <dbReference type="NCBI Taxonomy" id="3048010"/>
    <lineage>
        <taxon>Bacteria</taxon>
        <taxon>Pseudomonadati</taxon>
        <taxon>Bacteroidota</taxon>
        <taxon>Cytophagia</taxon>
        <taxon>Cytophagales</taxon>
        <taxon>Rhodocytophagaceae</taxon>
        <taxon>Xanthocytophaga</taxon>
    </lineage>
</organism>
<protein>
    <submittedName>
        <fullName evidence="3">Replication initiation protein</fullName>
    </submittedName>
</protein>
<dbReference type="GO" id="GO:0003887">
    <property type="term" value="F:DNA-directed DNA polymerase activity"/>
    <property type="evidence" value="ECO:0007669"/>
    <property type="project" value="InterPro"/>
</dbReference>
<dbReference type="GO" id="GO:0006270">
    <property type="term" value="P:DNA replication initiation"/>
    <property type="evidence" value="ECO:0007669"/>
    <property type="project" value="InterPro"/>
</dbReference>
<dbReference type="SUPFAM" id="SSF46785">
    <property type="entry name" value="Winged helix' DNA-binding domain"/>
    <property type="match status" value="2"/>
</dbReference>
<dbReference type="AlphaFoldDB" id="A0AAE3R9D3"/>
<keyword evidence="4" id="KW-1185">Reference proteome</keyword>
<dbReference type="Pfam" id="PF01051">
    <property type="entry name" value="Rep3_N"/>
    <property type="match status" value="1"/>
</dbReference>
<reference evidence="3" key="1">
    <citation type="submission" date="2023-05" db="EMBL/GenBank/DDBJ databases">
        <authorList>
            <person name="Zhang X."/>
        </authorList>
    </citation>
    <scope>NUCLEOTIDE SEQUENCE</scope>
    <source>
        <strain evidence="3">BD1B2-1</strain>
    </source>
</reference>
<dbReference type="Proteomes" id="UP001232063">
    <property type="component" value="Unassembled WGS sequence"/>
</dbReference>
<sequence>MAKMNTSKRQNKAQQLPLFLPKQSIQGSGSGEIEGSIDDIDSEEIKQFNNLVIAQHDMNLYERRIFISVLKNLPEINAEDPIQKDSFSVWVNIHQLIGESELAGQSAFSELKKATQLLIKHICKIDMGNRVLQIALLSSAEYYKREGKIELRFDVKLLPYLLRIKNEFEPQYLSELMQFQSRYSQCFYELFKRESRKGSVVYIELVRLRTLLGIEEIYERYNDLKRKVIYQAQKDLVHYADVAFRFEEKKVKGKVEGIYFYLNQMLGG</sequence>
<dbReference type="Pfam" id="PF21205">
    <property type="entry name" value="Rep3_C"/>
    <property type="match status" value="1"/>
</dbReference>
<comment type="similarity">
    <text evidence="1">Belongs to the initiator RepB protein family.</text>
</comment>
<dbReference type="EMBL" id="JASJOU010000021">
    <property type="protein sequence ID" value="MDJ1506306.1"/>
    <property type="molecule type" value="Genomic_DNA"/>
</dbReference>
<dbReference type="RefSeq" id="WP_314519166.1">
    <property type="nucleotide sequence ID" value="NZ_JASJOU010000021.1"/>
</dbReference>
<evidence type="ECO:0000313" key="3">
    <source>
        <dbReference type="EMBL" id="MDJ1506306.1"/>
    </source>
</evidence>
<dbReference type="InterPro" id="IPR000525">
    <property type="entry name" value="Initiator_Rep_WH1"/>
</dbReference>
<gene>
    <name evidence="3" type="ORF">QNI22_36950</name>
</gene>
<accession>A0AAE3R9D3</accession>